<accession>A0A4P7P0L1</accession>
<dbReference type="CDD" id="cd07185">
    <property type="entry name" value="OmpA_C-like"/>
    <property type="match status" value="1"/>
</dbReference>
<evidence type="ECO:0000256" key="8">
    <source>
        <dbReference type="SAM" id="Phobius"/>
    </source>
</evidence>
<keyword evidence="6 7" id="KW-0472">Membrane</keyword>
<evidence type="ECO:0000256" key="6">
    <source>
        <dbReference type="ARBA" id="ARBA00023136"/>
    </source>
</evidence>
<gene>
    <name evidence="10" type="primary">motB_5</name>
    <name evidence="10" type="ORF">GHNINEIG_01618</name>
</gene>
<dbReference type="Pfam" id="PF00691">
    <property type="entry name" value="OmpA"/>
    <property type="match status" value="1"/>
</dbReference>
<dbReference type="InterPro" id="IPR050330">
    <property type="entry name" value="Bact_OuterMem_StrucFunc"/>
</dbReference>
<dbReference type="PANTHER" id="PTHR30329">
    <property type="entry name" value="STATOR ELEMENT OF FLAGELLAR MOTOR COMPLEX"/>
    <property type="match status" value="1"/>
</dbReference>
<evidence type="ECO:0000313" key="10">
    <source>
        <dbReference type="EMBL" id="QBZ83558.1"/>
    </source>
</evidence>
<sequence length="248" mass="28033">MTKKSDDCPTWLATFADLMSLLMAVFVLLFAMSTLDAKKYEGIVESLTNTLGHGAGMNQVQLDYFKKTEQINPIPTPSSKPDLTPEKLKPLYESIAKTYEKSQRESNIEVSIDEDRQQVKVSFPERISFPTGEADLKPGFSLQLRKLKNLIDNTILVKAIGHTDKRPISSDRFRSNWELSSARAAAVIQQLIDDEIITPDQAEVIGVADTHPVDERENDAAYALNRRVEIVLIPHSHEHFKRQKIEIE</sequence>
<dbReference type="InterPro" id="IPR036737">
    <property type="entry name" value="OmpA-like_sf"/>
</dbReference>
<keyword evidence="3" id="KW-1003">Cell membrane</keyword>
<name>A0A4P7P0L1_9GAMM</name>
<comment type="subcellular location">
    <subcellularLocation>
        <location evidence="1">Cell membrane</location>
        <topology evidence="1">Single-pass membrane protein</topology>
    </subcellularLocation>
</comment>
<evidence type="ECO:0000256" key="7">
    <source>
        <dbReference type="PROSITE-ProRule" id="PRU00473"/>
    </source>
</evidence>
<dbReference type="PROSITE" id="PS51123">
    <property type="entry name" value="OMPA_2"/>
    <property type="match status" value="1"/>
</dbReference>
<feature type="domain" description="OmpA-like" evidence="9">
    <location>
        <begin position="116"/>
        <end position="236"/>
    </location>
</feature>
<evidence type="ECO:0000256" key="1">
    <source>
        <dbReference type="ARBA" id="ARBA00004162"/>
    </source>
</evidence>
<evidence type="ECO:0000256" key="4">
    <source>
        <dbReference type="ARBA" id="ARBA00022692"/>
    </source>
</evidence>
<dbReference type="InterPro" id="IPR025713">
    <property type="entry name" value="MotB-like_N_dom"/>
</dbReference>
<dbReference type="AlphaFoldDB" id="A0A4P7P0L1"/>
<dbReference type="Pfam" id="PF13677">
    <property type="entry name" value="MotB_plug"/>
    <property type="match status" value="1"/>
</dbReference>
<dbReference type="Gene3D" id="3.30.1330.60">
    <property type="entry name" value="OmpA-like domain"/>
    <property type="match status" value="1"/>
</dbReference>
<dbReference type="PANTHER" id="PTHR30329:SF21">
    <property type="entry name" value="LIPOPROTEIN YIAD-RELATED"/>
    <property type="match status" value="1"/>
</dbReference>
<evidence type="ECO:0000256" key="3">
    <source>
        <dbReference type="ARBA" id="ARBA00022475"/>
    </source>
</evidence>
<keyword evidence="4 8" id="KW-0812">Transmembrane</keyword>
<dbReference type="OrthoDB" id="9815217at2"/>
<dbReference type="InterPro" id="IPR006665">
    <property type="entry name" value="OmpA-like"/>
</dbReference>
<evidence type="ECO:0000256" key="5">
    <source>
        <dbReference type="ARBA" id="ARBA00022989"/>
    </source>
</evidence>
<dbReference type="SUPFAM" id="SSF103088">
    <property type="entry name" value="OmpA-like"/>
    <property type="match status" value="1"/>
</dbReference>
<comment type="similarity">
    <text evidence="2">Belongs to the MotB family.</text>
</comment>
<feature type="transmembrane region" description="Helical" evidence="8">
    <location>
        <begin position="12"/>
        <end position="31"/>
    </location>
</feature>
<keyword evidence="11" id="KW-1185">Reference proteome</keyword>
<evidence type="ECO:0000313" key="11">
    <source>
        <dbReference type="Proteomes" id="UP000296201"/>
    </source>
</evidence>
<dbReference type="RefSeq" id="WP_135796167.1">
    <property type="nucleotide sequence ID" value="NZ_CP032096.1"/>
</dbReference>
<dbReference type="Proteomes" id="UP000296201">
    <property type="component" value="Chromosome"/>
</dbReference>
<dbReference type="GO" id="GO:0005886">
    <property type="term" value="C:plasma membrane"/>
    <property type="evidence" value="ECO:0007669"/>
    <property type="project" value="UniProtKB-SubCell"/>
</dbReference>
<evidence type="ECO:0000256" key="2">
    <source>
        <dbReference type="ARBA" id="ARBA00008914"/>
    </source>
</evidence>
<evidence type="ECO:0000259" key="9">
    <source>
        <dbReference type="PROSITE" id="PS51123"/>
    </source>
</evidence>
<proteinExistence type="inferred from homology"/>
<dbReference type="EMBL" id="CP032096">
    <property type="protein sequence ID" value="QBZ83558.1"/>
    <property type="molecule type" value="Genomic_DNA"/>
</dbReference>
<keyword evidence="5 8" id="KW-1133">Transmembrane helix</keyword>
<organism evidence="10 11">
    <name type="scientific">Hydrogenovibrio crunogenus</name>
    <dbReference type="NCBI Taxonomy" id="39765"/>
    <lineage>
        <taxon>Bacteria</taxon>
        <taxon>Pseudomonadati</taxon>
        <taxon>Pseudomonadota</taxon>
        <taxon>Gammaproteobacteria</taxon>
        <taxon>Thiotrichales</taxon>
        <taxon>Piscirickettsiaceae</taxon>
        <taxon>Hydrogenovibrio</taxon>
    </lineage>
</organism>
<reference evidence="10 11" key="1">
    <citation type="submission" date="2018-08" db="EMBL/GenBank/DDBJ databases">
        <title>Horizontal acquisition of hydrogen conversion ability and other habitat adaptations in Hydrogenovibrio crunogenus strains.</title>
        <authorList>
            <person name="Gonnella G."/>
            <person name="Adam N."/>
            <person name="Perner M."/>
        </authorList>
    </citation>
    <scope>NUCLEOTIDE SEQUENCE [LARGE SCALE GENOMIC DNA]</scope>
    <source>
        <strain evidence="10 11">SP-41</strain>
    </source>
</reference>
<protein>
    <submittedName>
        <fullName evidence="10">Motility protein B</fullName>
    </submittedName>
</protein>